<feature type="domain" description="HemY N-terminal" evidence="11">
    <location>
        <begin position="27"/>
        <end position="133"/>
    </location>
</feature>
<keyword evidence="8 10" id="KW-0472">Membrane</keyword>
<evidence type="ECO:0000256" key="3">
    <source>
        <dbReference type="ARBA" id="ARBA00004744"/>
    </source>
</evidence>
<feature type="transmembrane region" description="Helical" evidence="10">
    <location>
        <begin position="43"/>
        <end position="73"/>
    </location>
</feature>
<dbReference type="STRING" id="1499686.BN1079_02857"/>
<organism evidence="12 13">
    <name type="scientific">Pseudomonas saudiphocaensis</name>
    <dbReference type="NCBI Taxonomy" id="1499686"/>
    <lineage>
        <taxon>Bacteria</taxon>
        <taxon>Pseudomonadati</taxon>
        <taxon>Pseudomonadota</taxon>
        <taxon>Gammaproteobacteria</taxon>
        <taxon>Pseudomonadales</taxon>
        <taxon>Pseudomonadaceae</taxon>
        <taxon>Pseudomonas</taxon>
    </lineage>
</organism>
<evidence type="ECO:0000256" key="7">
    <source>
        <dbReference type="ARBA" id="ARBA00022989"/>
    </source>
</evidence>
<gene>
    <name evidence="12" type="primary">hemY</name>
    <name evidence="12" type="ORF">BN1079_02857</name>
</gene>
<evidence type="ECO:0000313" key="12">
    <source>
        <dbReference type="EMBL" id="CDZ95522.1"/>
    </source>
</evidence>
<name>A0A078LYZ0_9PSED</name>
<reference evidence="12 13" key="1">
    <citation type="submission" date="2014-07" db="EMBL/GenBank/DDBJ databases">
        <authorList>
            <person name="Urmite Genomes Urmite Genomes"/>
        </authorList>
    </citation>
    <scope>NUCLEOTIDE SEQUENCE [LARGE SCALE GENOMIC DNA]</scope>
    <source>
        <strain evidence="12 13">20_BN</strain>
    </source>
</reference>
<evidence type="ECO:0000256" key="4">
    <source>
        <dbReference type="ARBA" id="ARBA00022475"/>
    </source>
</evidence>
<evidence type="ECO:0000259" key="11">
    <source>
        <dbReference type="Pfam" id="PF07219"/>
    </source>
</evidence>
<keyword evidence="6 10" id="KW-0812">Transmembrane</keyword>
<dbReference type="InterPro" id="IPR010817">
    <property type="entry name" value="HemY_N"/>
</dbReference>
<keyword evidence="4" id="KW-1003">Cell membrane</keyword>
<dbReference type="GO" id="GO:0005886">
    <property type="term" value="C:plasma membrane"/>
    <property type="evidence" value="ECO:0007669"/>
    <property type="project" value="UniProtKB-SubCell"/>
</dbReference>
<evidence type="ECO:0000313" key="13">
    <source>
        <dbReference type="Proteomes" id="UP000053902"/>
    </source>
</evidence>
<evidence type="ECO:0000256" key="6">
    <source>
        <dbReference type="ARBA" id="ARBA00022692"/>
    </source>
</evidence>
<comment type="function">
    <text evidence="1">Involved in a late step of protoheme IX synthesis.</text>
</comment>
<dbReference type="Gene3D" id="1.25.40.10">
    <property type="entry name" value="Tetratricopeptide repeat domain"/>
    <property type="match status" value="2"/>
</dbReference>
<dbReference type="OrthoDB" id="7053339at2"/>
<dbReference type="HOGENOM" id="CLU_037501_2_1_6"/>
<keyword evidence="9" id="KW-0627">Porphyrin biosynthesis</keyword>
<evidence type="ECO:0000256" key="5">
    <source>
        <dbReference type="ARBA" id="ARBA00022519"/>
    </source>
</evidence>
<evidence type="ECO:0000256" key="1">
    <source>
        <dbReference type="ARBA" id="ARBA00002962"/>
    </source>
</evidence>
<dbReference type="NCBIfam" id="TIGR00540">
    <property type="entry name" value="TPR_hemY_coli"/>
    <property type="match status" value="1"/>
</dbReference>
<dbReference type="Proteomes" id="UP000053902">
    <property type="component" value="Unassembled WGS sequence"/>
</dbReference>
<protein>
    <submittedName>
        <fullName evidence="12">HemY protein</fullName>
    </submittedName>
</protein>
<evidence type="ECO:0000256" key="10">
    <source>
        <dbReference type="SAM" id="Phobius"/>
    </source>
</evidence>
<comment type="pathway">
    <text evidence="3">Porphyrin-containing compound metabolism; protoheme biosynthesis.</text>
</comment>
<dbReference type="SUPFAM" id="SSF48452">
    <property type="entry name" value="TPR-like"/>
    <property type="match status" value="1"/>
</dbReference>
<dbReference type="eggNOG" id="COG3071">
    <property type="taxonomic scope" value="Bacteria"/>
</dbReference>
<evidence type="ECO:0000256" key="8">
    <source>
        <dbReference type="ARBA" id="ARBA00023136"/>
    </source>
</evidence>
<dbReference type="UniPathway" id="UPA00252"/>
<keyword evidence="7 10" id="KW-1133">Transmembrane helix</keyword>
<dbReference type="AlphaFoldDB" id="A0A078LYZ0"/>
<comment type="subcellular location">
    <subcellularLocation>
        <location evidence="2">Cell inner membrane</location>
        <topology evidence="2">Multi-pass membrane protein</topology>
    </subcellularLocation>
</comment>
<evidence type="ECO:0000256" key="9">
    <source>
        <dbReference type="ARBA" id="ARBA00023244"/>
    </source>
</evidence>
<evidence type="ECO:0000256" key="2">
    <source>
        <dbReference type="ARBA" id="ARBA00004429"/>
    </source>
</evidence>
<keyword evidence="5" id="KW-0997">Cell inner membrane</keyword>
<dbReference type="EMBL" id="CCSF01000001">
    <property type="protein sequence ID" value="CDZ95522.1"/>
    <property type="molecule type" value="Genomic_DNA"/>
</dbReference>
<dbReference type="GO" id="GO:0042168">
    <property type="term" value="P:heme metabolic process"/>
    <property type="evidence" value="ECO:0007669"/>
    <property type="project" value="InterPro"/>
</dbReference>
<dbReference type="InterPro" id="IPR011990">
    <property type="entry name" value="TPR-like_helical_dom_sf"/>
</dbReference>
<sequence length="412" mass="46320">MKRFALFLIVLLAIIGAVGWAVSKDPGYVLISYDRFRYESSLWVLIGLILVVWLLVVLVHRILGVLQLSGALVNPWSRRHRERRIAKASRNGLRELAEGQWSSALANLQIAAEHDRQPLVHFLGAARAANELGRHEQSDELLRRAREREPGAGMAIGLTQAQLQIDRGQYVEARETLNGLHGDHPRHHHVLTLLQQLYVQLQDWPALCRLLPELRKHRALPPARLDELELLAWTAAVEQASQLPEASAEEARQALAQRWQNSPSGLRNEPALVRAYADGLARLGNEAKAEEVLRAALKKHFDDRLVERYGRVQGQEPSRQLSLAESWLKDHPDNAELLLALGRLSQRNELWGKARDYFEASLRLEHRPQTCAELARLLAQLGDKERSNRLFQEGLGLVDGSGGKALPAISNS</sequence>
<dbReference type="GO" id="GO:0006779">
    <property type="term" value="P:porphyrin-containing compound biosynthetic process"/>
    <property type="evidence" value="ECO:0007669"/>
    <property type="project" value="UniProtKB-KW"/>
</dbReference>
<dbReference type="RefSeq" id="WP_037025410.1">
    <property type="nucleotide sequence ID" value="NZ_CCSF01000001.1"/>
</dbReference>
<proteinExistence type="predicted"/>
<accession>A0A078LYZ0</accession>
<keyword evidence="13" id="KW-1185">Reference proteome</keyword>
<dbReference type="InterPro" id="IPR005254">
    <property type="entry name" value="Heme_biosyn_assoc_TPR_pro"/>
</dbReference>
<dbReference type="Pfam" id="PF07219">
    <property type="entry name" value="HemY_N"/>
    <property type="match status" value="1"/>
</dbReference>